<organism evidence="2 3">
    <name type="scientific">Aeoliella straminimaris</name>
    <dbReference type="NCBI Taxonomy" id="2954799"/>
    <lineage>
        <taxon>Bacteria</taxon>
        <taxon>Pseudomonadati</taxon>
        <taxon>Planctomycetota</taxon>
        <taxon>Planctomycetia</taxon>
        <taxon>Pirellulales</taxon>
        <taxon>Lacipirellulaceae</taxon>
        <taxon>Aeoliella</taxon>
    </lineage>
</organism>
<accession>A0A9X2JIR1</accession>
<dbReference type="AlphaFoldDB" id="A0A9X2JIR1"/>
<reference evidence="2" key="1">
    <citation type="submission" date="2022-06" db="EMBL/GenBank/DDBJ databases">
        <title>Aeoliella straminimaris, a novel planctomycete from sediments.</title>
        <authorList>
            <person name="Vitorino I.R."/>
            <person name="Lage O.M."/>
        </authorList>
    </citation>
    <scope>NUCLEOTIDE SEQUENCE</scope>
    <source>
        <strain evidence="2">ICT_H6.2</strain>
    </source>
</reference>
<protein>
    <submittedName>
        <fullName evidence="2">Uncharacterized protein</fullName>
    </submittedName>
</protein>
<evidence type="ECO:0000313" key="3">
    <source>
        <dbReference type="Proteomes" id="UP001155241"/>
    </source>
</evidence>
<dbReference type="Proteomes" id="UP001155241">
    <property type="component" value="Unassembled WGS sequence"/>
</dbReference>
<evidence type="ECO:0000256" key="1">
    <source>
        <dbReference type="SAM" id="Phobius"/>
    </source>
</evidence>
<evidence type="ECO:0000313" key="2">
    <source>
        <dbReference type="EMBL" id="MCO6045958.1"/>
    </source>
</evidence>
<feature type="transmembrane region" description="Helical" evidence="1">
    <location>
        <begin position="71"/>
        <end position="92"/>
    </location>
</feature>
<proteinExistence type="predicted"/>
<gene>
    <name evidence="2" type="ORF">NG895_18825</name>
</gene>
<sequence>MESIVLLVIAGCVTGLCAMLLYGKLSPQARVAALSTEIKATQSALIQLDDSDLGAVWKLARHAMGLSLQQIRLILIPTLCAGLAVLGVAWLVDTTLTASQNFASDWIPAWLTAGQVAFWIPLTLSAVIAKWRFKIK</sequence>
<dbReference type="RefSeq" id="WP_252854073.1">
    <property type="nucleotide sequence ID" value="NZ_JAMXLR010000062.1"/>
</dbReference>
<keyword evidence="1" id="KW-0472">Membrane</keyword>
<name>A0A9X2JIR1_9BACT</name>
<keyword evidence="1" id="KW-1133">Transmembrane helix</keyword>
<keyword evidence="1" id="KW-0812">Transmembrane</keyword>
<feature type="transmembrane region" description="Helical" evidence="1">
    <location>
        <begin position="6"/>
        <end position="23"/>
    </location>
</feature>
<comment type="caution">
    <text evidence="2">The sequence shown here is derived from an EMBL/GenBank/DDBJ whole genome shotgun (WGS) entry which is preliminary data.</text>
</comment>
<keyword evidence="3" id="KW-1185">Reference proteome</keyword>
<dbReference type="EMBL" id="JAMXLR010000062">
    <property type="protein sequence ID" value="MCO6045958.1"/>
    <property type="molecule type" value="Genomic_DNA"/>
</dbReference>
<feature type="transmembrane region" description="Helical" evidence="1">
    <location>
        <begin position="107"/>
        <end position="129"/>
    </location>
</feature>